<organism evidence="1 2">
    <name type="scientific">Aristaeella hokkaidonensis</name>
    <dbReference type="NCBI Taxonomy" id="3046382"/>
    <lineage>
        <taxon>Bacteria</taxon>
        <taxon>Bacillati</taxon>
        <taxon>Bacillota</taxon>
        <taxon>Clostridia</taxon>
        <taxon>Eubacteriales</taxon>
        <taxon>Aristaeellaceae</taxon>
        <taxon>Aristaeella</taxon>
    </lineage>
</organism>
<dbReference type="EMBL" id="CP068393">
    <property type="protein sequence ID" value="QUC67452.1"/>
    <property type="molecule type" value="Genomic_DNA"/>
</dbReference>
<sequence>MTYTKKIVCNSCKSEYVIPISANFMYFCPKCRDFIGFECEYGFAAITPCEIYLGEKHIGRLLGGGGYPYRLESHSFHIKTTLTKGYEKCAVYEEAKEIIKGKLQK</sequence>
<keyword evidence="2" id="KW-1185">Reference proteome</keyword>
<accession>A0AC61MX37</accession>
<proteinExistence type="predicted"/>
<gene>
    <name evidence="1" type="ORF">JYE49_01750</name>
</gene>
<name>A0AC61MX37_9FIRM</name>
<evidence type="ECO:0000313" key="2">
    <source>
        <dbReference type="Proteomes" id="UP000682782"/>
    </source>
</evidence>
<evidence type="ECO:0000313" key="1">
    <source>
        <dbReference type="EMBL" id="QUC67452.1"/>
    </source>
</evidence>
<dbReference type="Proteomes" id="UP000682782">
    <property type="component" value="Chromosome"/>
</dbReference>
<protein>
    <submittedName>
        <fullName evidence="1">Uncharacterized protein</fullName>
    </submittedName>
</protein>
<reference evidence="1" key="1">
    <citation type="submission" date="2021-01" db="EMBL/GenBank/DDBJ databases">
        <title>Complete genome sequence of Clostridiales bacterium R-7.</title>
        <authorList>
            <person name="Mahoney-Kurpe S.C."/>
            <person name="Palevich N."/>
            <person name="Koike S."/>
            <person name="Moon C.D."/>
            <person name="Attwood G.T."/>
        </authorList>
    </citation>
    <scope>NUCLEOTIDE SEQUENCE</scope>
    <source>
        <strain evidence="1">R-7</strain>
    </source>
</reference>